<dbReference type="SMART" id="SM00213">
    <property type="entry name" value="UBQ"/>
    <property type="match status" value="2"/>
</dbReference>
<feature type="domain" description="Ubiquitin-like" evidence="2">
    <location>
        <begin position="1"/>
        <end position="79"/>
    </location>
</feature>
<accession>A0A8B8A1D8</accession>
<dbReference type="PANTHER" id="PTHR46885">
    <property type="entry name" value="PROTEIN ANKUB1"/>
    <property type="match status" value="1"/>
</dbReference>
<dbReference type="InterPro" id="IPR036770">
    <property type="entry name" value="Ankyrin_rpt-contain_sf"/>
</dbReference>
<dbReference type="SUPFAM" id="SSF54236">
    <property type="entry name" value="Ubiquitin-like"/>
    <property type="match status" value="2"/>
</dbReference>
<feature type="region of interest" description="Disordered" evidence="1">
    <location>
        <begin position="627"/>
        <end position="675"/>
    </location>
</feature>
<dbReference type="PROSITE" id="PS50053">
    <property type="entry name" value="UBIQUITIN_2"/>
    <property type="match status" value="2"/>
</dbReference>
<evidence type="ECO:0000313" key="3">
    <source>
        <dbReference type="Proteomes" id="UP000694845"/>
    </source>
</evidence>
<dbReference type="InterPro" id="IPR042788">
    <property type="entry name" value="ANKUB1"/>
</dbReference>
<evidence type="ECO:0000313" key="4">
    <source>
        <dbReference type="RefSeq" id="XP_022109666.1"/>
    </source>
</evidence>
<proteinExistence type="predicted"/>
<feature type="compositionally biased region" description="Polar residues" evidence="1">
    <location>
        <begin position="515"/>
        <end position="526"/>
    </location>
</feature>
<name>A0A8B8A1D8_ACAPL</name>
<feature type="region of interest" description="Disordered" evidence="1">
    <location>
        <begin position="461"/>
        <end position="545"/>
    </location>
</feature>
<dbReference type="AlphaFoldDB" id="A0A8B8A1D8"/>
<dbReference type="InterPro" id="IPR000626">
    <property type="entry name" value="Ubiquitin-like_dom"/>
</dbReference>
<dbReference type="RefSeq" id="XP_022109666.1">
    <property type="nucleotide sequence ID" value="XM_022253974.1"/>
</dbReference>
<dbReference type="InterPro" id="IPR002110">
    <property type="entry name" value="Ankyrin_rpt"/>
</dbReference>
<dbReference type="GeneID" id="110989526"/>
<dbReference type="Pfam" id="PF00240">
    <property type="entry name" value="ubiquitin"/>
    <property type="match status" value="1"/>
</dbReference>
<keyword evidence="3" id="KW-1185">Reference proteome</keyword>
<feature type="compositionally biased region" description="Basic and acidic residues" evidence="1">
    <location>
        <begin position="527"/>
        <end position="541"/>
    </location>
</feature>
<organism evidence="3 4">
    <name type="scientific">Acanthaster planci</name>
    <name type="common">Crown-of-thorns starfish</name>
    <dbReference type="NCBI Taxonomy" id="133434"/>
    <lineage>
        <taxon>Eukaryota</taxon>
        <taxon>Metazoa</taxon>
        <taxon>Echinodermata</taxon>
        <taxon>Eleutherozoa</taxon>
        <taxon>Asterozoa</taxon>
        <taxon>Asteroidea</taxon>
        <taxon>Valvatacea</taxon>
        <taxon>Valvatida</taxon>
        <taxon>Acanthasteridae</taxon>
        <taxon>Acanthaster</taxon>
    </lineage>
</organism>
<dbReference type="SMART" id="SM00248">
    <property type="entry name" value="ANK"/>
    <property type="match status" value="3"/>
</dbReference>
<evidence type="ECO:0000259" key="2">
    <source>
        <dbReference type="PROSITE" id="PS50053"/>
    </source>
</evidence>
<dbReference type="InterPro" id="IPR029071">
    <property type="entry name" value="Ubiquitin-like_domsf"/>
</dbReference>
<feature type="compositionally biased region" description="Polar residues" evidence="1">
    <location>
        <begin position="664"/>
        <end position="675"/>
    </location>
</feature>
<dbReference type="CTD" id="389161"/>
<evidence type="ECO:0000256" key="1">
    <source>
        <dbReference type="SAM" id="MobiDB-lite"/>
    </source>
</evidence>
<dbReference type="OMA" id="WCRSSHI"/>
<dbReference type="Gene3D" id="1.25.40.20">
    <property type="entry name" value="Ankyrin repeat-containing domain"/>
    <property type="match status" value="1"/>
</dbReference>
<protein>
    <submittedName>
        <fullName evidence="4">Protein ANKUB1-like</fullName>
    </submittedName>
</protein>
<dbReference type="OrthoDB" id="8856820at2759"/>
<dbReference type="KEGG" id="aplc:110989526"/>
<dbReference type="Proteomes" id="UP000694845">
    <property type="component" value="Unplaced"/>
</dbReference>
<feature type="compositionally biased region" description="Basic and acidic residues" evidence="1">
    <location>
        <begin position="637"/>
        <end position="650"/>
    </location>
</feature>
<reference evidence="4" key="1">
    <citation type="submission" date="2025-08" db="UniProtKB">
        <authorList>
            <consortium name="RefSeq"/>
        </authorList>
    </citation>
    <scope>IDENTIFICATION</scope>
</reference>
<feature type="domain" description="Ubiquitin-like" evidence="2">
    <location>
        <begin position="106"/>
        <end position="156"/>
    </location>
</feature>
<dbReference type="PANTHER" id="PTHR46885:SF1">
    <property type="entry name" value="PROTEIN ANKUB1"/>
    <property type="match status" value="1"/>
</dbReference>
<gene>
    <name evidence="4" type="primary">LOC110989526</name>
</gene>
<dbReference type="SUPFAM" id="SSF48403">
    <property type="entry name" value="Ankyrin repeat"/>
    <property type="match status" value="1"/>
</dbReference>
<dbReference type="Gene3D" id="3.10.20.90">
    <property type="entry name" value="Phosphatidylinositol 3-kinase Catalytic Subunit, Chain A, domain 1"/>
    <property type="match status" value="1"/>
</dbReference>
<sequence length="675" mass="75559">MIRISALYNKKRLPLDVQTYETVHLVKDKVVDLFGIDTKSSSEKKYIVLSYHGAELQDDWVLSEVGVNAGSTLKCSVREEVTPKLFVHCSFNDEVIEIIDNLDFSSSMVAELRLLISRKIGLPVTVYRILTSSGKEMFDANLLSQYGIEVGCTLKMETIDGWNEFLKSAIIGHTQQVFRYFNQTDETICKFQMRVALFIAAHYGHIDLATAMLKNGIRADEKVGDHPSKEWCRSSHIEAYKTPVHEAAEHGQLSVLRIFVFNNICVVTSKDGMGLTALNVSLRKQQREVAMYLLTKQWASVQFTAMNLPLTIYSAIRRWCDKAKDKVLLVHGPEKSSVKYRKSTNLPGALCGQGVHVDGFTESLMNSCPKTRSLESVKAKNLEITRRGTHASLADNQHTLTVDKLPRLYGTKTPSVVSRYRDKYLSKINEDHARVDPLPRPRSRSVVDMPVVLPDIANNARKSRRASVAETHRESGDSESNVNFTKNERGNTAYIRTAGGVASGPARFSGGKDSVLNSDQKSNSSVKSDKPTLTQKREIERKRRNRAASLDCSIPLLPTSGDRVWERPFFYSSTGKSIPRSTIDLYESLTGNTTWERAIQALTVTSSFKDKSWLYRVRMAMSMSETQIKKLGSNPEENNKNPSSKEKDKLSSNVSPGAEHDATSALSLRRTQSVS</sequence>